<feature type="region of interest" description="Disordered" evidence="1">
    <location>
        <begin position="287"/>
        <end position="318"/>
    </location>
</feature>
<organism evidence="2 3">
    <name type="scientific">Kitasatospora gansuensis</name>
    <dbReference type="NCBI Taxonomy" id="258050"/>
    <lineage>
        <taxon>Bacteria</taxon>
        <taxon>Bacillati</taxon>
        <taxon>Actinomycetota</taxon>
        <taxon>Actinomycetes</taxon>
        <taxon>Kitasatosporales</taxon>
        <taxon>Streptomycetaceae</taxon>
        <taxon>Kitasatospora</taxon>
    </lineage>
</organism>
<dbReference type="EMBL" id="JACHJR010000001">
    <property type="protein sequence ID" value="MBB4951184.1"/>
    <property type="molecule type" value="Genomic_DNA"/>
</dbReference>
<evidence type="ECO:0008006" key="4">
    <source>
        <dbReference type="Google" id="ProtNLM"/>
    </source>
</evidence>
<dbReference type="Proteomes" id="UP000573327">
    <property type="component" value="Unassembled WGS sequence"/>
</dbReference>
<evidence type="ECO:0000256" key="1">
    <source>
        <dbReference type="SAM" id="MobiDB-lite"/>
    </source>
</evidence>
<dbReference type="AlphaFoldDB" id="A0A7W7SIM4"/>
<reference evidence="2 3" key="1">
    <citation type="submission" date="2020-08" db="EMBL/GenBank/DDBJ databases">
        <title>Sequencing the genomes of 1000 actinobacteria strains.</title>
        <authorList>
            <person name="Klenk H.-P."/>
        </authorList>
    </citation>
    <scope>NUCLEOTIDE SEQUENCE [LARGE SCALE GENOMIC DNA]</scope>
    <source>
        <strain evidence="2 3">DSM 44786</strain>
    </source>
</reference>
<proteinExistence type="predicted"/>
<gene>
    <name evidence="2" type="ORF">F4556_006719</name>
</gene>
<accession>A0A7W7SIM4</accession>
<evidence type="ECO:0000313" key="3">
    <source>
        <dbReference type="Proteomes" id="UP000573327"/>
    </source>
</evidence>
<name>A0A7W7SIM4_9ACTN</name>
<keyword evidence="3" id="KW-1185">Reference proteome</keyword>
<evidence type="ECO:0000313" key="2">
    <source>
        <dbReference type="EMBL" id="MBB4951184.1"/>
    </source>
</evidence>
<protein>
    <recommendedName>
        <fullName evidence="4">YcaO domain-containing protein</fullName>
    </recommendedName>
</protein>
<sequence length="565" mass="59405">MRVKLRPGAHFVPVARGLYCARADRTFVLAAPPPLQRLLDDRLGELTDGADAADLLGSVDEPAERVALRQVLAALLDQGLLFDLDRAGGPVPDPETAERYGDALAHYEEHCAEPYAAFATLRAAEVAVLGDGPAARSAARGLRNLGVGTVTDRPTPRTTAAVLAAAAPVELSELAARLPADTPYIPLPAGDGHQIVGPVLRGVPQADAFRAAAERAAAWSHGHPAGRAPTLHAATLAGSLAARGVLDLLGATALDTPDLHVVHGRTLRTTSHPFSVPPAGPLWSPVTCPAPEEADPPLSSADRTPEERLTSRWSGTGQWRDDLDLPQLPFRLAALEAIVLPGRPVLVGWGTEPEDARRDALLRLLRATAEDSRQDPAQPGTAAAGTSSRRWLLDGLLRILATEAADDGPALPGSDLATPLARSLVRALTQYFDRPVLLGRRTLPGTDWTLVTATDADTGERLARQWGPSAQAAAQAALARALAGLQQDRAPLAAATVGTRALEWADPTELTALDAALRSPEVLRGRTVHARLLTTDPVLGPVPLPCGLIWLADPPTAPTRAPEEP</sequence>
<dbReference type="RefSeq" id="WP_184922967.1">
    <property type="nucleotide sequence ID" value="NZ_JACHJR010000001.1"/>
</dbReference>
<comment type="caution">
    <text evidence="2">The sequence shown here is derived from an EMBL/GenBank/DDBJ whole genome shotgun (WGS) entry which is preliminary data.</text>
</comment>